<evidence type="ECO:0000256" key="2">
    <source>
        <dbReference type="ARBA" id="ARBA00022729"/>
    </source>
</evidence>
<dbReference type="InterPro" id="IPR051940">
    <property type="entry name" value="Chitin_bind-dev_reg"/>
</dbReference>
<accession>A0A6I8V1I0</accession>
<keyword evidence="9" id="KW-1185">Reference proteome</keyword>
<name>A0A6I8V1I0_DROPS</name>
<dbReference type="InterPro" id="IPR036508">
    <property type="entry name" value="Chitin-bd_dom_sf"/>
</dbReference>
<proteinExistence type="predicted"/>
<dbReference type="InterPro" id="IPR002557">
    <property type="entry name" value="Chitin-bd_dom"/>
</dbReference>
<evidence type="ECO:0000259" key="8">
    <source>
        <dbReference type="PROSITE" id="PS50940"/>
    </source>
</evidence>
<feature type="chain" id="PRO_5026050406" description="Chitin-binding type-2 domain-containing protein" evidence="7">
    <location>
        <begin position="22"/>
        <end position="196"/>
    </location>
</feature>
<dbReference type="GO" id="GO:0005576">
    <property type="term" value="C:extracellular region"/>
    <property type="evidence" value="ECO:0007669"/>
    <property type="project" value="InterPro"/>
</dbReference>
<evidence type="ECO:0000256" key="1">
    <source>
        <dbReference type="ARBA" id="ARBA00022669"/>
    </source>
</evidence>
<dbReference type="KEGG" id="dpo:6900217"/>
<feature type="signal peptide" evidence="7">
    <location>
        <begin position="1"/>
        <end position="21"/>
    </location>
</feature>
<dbReference type="SMART" id="SM00494">
    <property type="entry name" value="ChtBD2"/>
    <property type="match status" value="2"/>
</dbReference>
<evidence type="ECO:0000256" key="5">
    <source>
        <dbReference type="ARBA" id="ARBA00023180"/>
    </source>
</evidence>
<organism evidence="9 10">
    <name type="scientific">Drosophila pseudoobscura pseudoobscura</name>
    <name type="common">Fruit fly</name>
    <dbReference type="NCBI Taxonomy" id="46245"/>
    <lineage>
        <taxon>Eukaryota</taxon>
        <taxon>Metazoa</taxon>
        <taxon>Ecdysozoa</taxon>
        <taxon>Arthropoda</taxon>
        <taxon>Hexapoda</taxon>
        <taxon>Insecta</taxon>
        <taxon>Pterygota</taxon>
        <taxon>Neoptera</taxon>
        <taxon>Endopterygota</taxon>
        <taxon>Diptera</taxon>
        <taxon>Brachycera</taxon>
        <taxon>Muscomorpha</taxon>
        <taxon>Ephydroidea</taxon>
        <taxon>Drosophilidae</taxon>
        <taxon>Drosophila</taxon>
        <taxon>Sophophora</taxon>
    </lineage>
</organism>
<dbReference type="Proteomes" id="UP000001819">
    <property type="component" value="Chromosome X"/>
</dbReference>
<sequence length="196" mass="21259">MVTKAATLLCLLLLTAALTFGQGGEFPQCVDVAPETFVMAVEDCASYIYCNGEDSFRDSCPDQTYFDEKAQECAFDDAGFCLRGAAILNATEAETEASAPEEVLPTITTPAGAPGSNPSPASNPPPSSSANVSRPHCDASSDSFHPHQQRCEYYYQCLSGYLTIVRCPYNYGWDHPKQQCLPLSEVQCYSSLIYGF</sequence>
<keyword evidence="3" id="KW-0677">Repeat</keyword>
<feature type="region of interest" description="Disordered" evidence="6">
    <location>
        <begin position="94"/>
        <end position="141"/>
    </location>
</feature>
<gene>
    <name evidence="10" type="primary">LOC6900217</name>
</gene>
<dbReference type="Pfam" id="PF01607">
    <property type="entry name" value="CBM_14"/>
    <property type="match status" value="2"/>
</dbReference>
<evidence type="ECO:0000313" key="10">
    <source>
        <dbReference type="RefSeq" id="XP_002135547.2"/>
    </source>
</evidence>
<dbReference type="InParanoid" id="A0A6I8V1I0"/>
<reference evidence="10" key="1">
    <citation type="submission" date="2025-08" db="UniProtKB">
        <authorList>
            <consortium name="RefSeq"/>
        </authorList>
    </citation>
    <scope>IDENTIFICATION</scope>
    <source>
        <strain evidence="10">MV-25-SWS-2005</strain>
        <tissue evidence="10">Whole body</tissue>
    </source>
</reference>
<keyword evidence="5" id="KW-0325">Glycoprotein</keyword>
<keyword evidence="1" id="KW-0147">Chitin-binding</keyword>
<evidence type="ECO:0000313" key="9">
    <source>
        <dbReference type="Proteomes" id="UP000001819"/>
    </source>
</evidence>
<evidence type="ECO:0000256" key="7">
    <source>
        <dbReference type="SAM" id="SignalP"/>
    </source>
</evidence>
<keyword evidence="4" id="KW-1015">Disulfide bond</keyword>
<keyword evidence="2 7" id="KW-0732">Signal</keyword>
<feature type="domain" description="Chitin-binding type-2" evidence="8">
    <location>
        <begin position="134"/>
        <end position="190"/>
    </location>
</feature>
<feature type="domain" description="Chitin-binding type-2" evidence="8">
    <location>
        <begin position="26"/>
        <end position="83"/>
    </location>
</feature>
<dbReference type="RefSeq" id="XP_002135547.2">
    <property type="nucleotide sequence ID" value="XM_002135511.3"/>
</dbReference>
<dbReference type="SUPFAM" id="SSF57625">
    <property type="entry name" value="Invertebrate chitin-binding proteins"/>
    <property type="match status" value="2"/>
</dbReference>
<dbReference type="PANTHER" id="PTHR23301:SF0">
    <property type="entry name" value="CHITIN-BINDING TYPE-2 DOMAIN-CONTAINING PROTEIN-RELATED"/>
    <property type="match status" value="1"/>
</dbReference>
<evidence type="ECO:0000256" key="6">
    <source>
        <dbReference type="SAM" id="MobiDB-lite"/>
    </source>
</evidence>
<feature type="compositionally biased region" description="Low complexity" evidence="6">
    <location>
        <begin position="110"/>
        <end position="120"/>
    </location>
</feature>
<evidence type="ECO:0000256" key="4">
    <source>
        <dbReference type="ARBA" id="ARBA00023157"/>
    </source>
</evidence>
<evidence type="ECO:0000256" key="3">
    <source>
        <dbReference type="ARBA" id="ARBA00022737"/>
    </source>
</evidence>
<dbReference type="PROSITE" id="PS50940">
    <property type="entry name" value="CHIT_BIND_II"/>
    <property type="match status" value="2"/>
</dbReference>
<dbReference type="GO" id="GO:0008061">
    <property type="term" value="F:chitin binding"/>
    <property type="evidence" value="ECO:0007669"/>
    <property type="project" value="UniProtKB-KW"/>
</dbReference>
<dbReference type="Gene3D" id="2.170.140.10">
    <property type="entry name" value="Chitin binding domain"/>
    <property type="match status" value="2"/>
</dbReference>
<dbReference type="PANTHER" id="PTHR23301">
    <property type="entry name" value="CHITIN BINDING PERITROPHIN-A"/>
    <property type="match status" value="1"/>
</dbReference>
<protein>
    <recommendedName>
        <fullName evidence="8">Chitin-binding type-2 domain-containing protein</fullName>
    </recommendedName>
</protein>
<dbReference type="AlphaFoldDB" id="A0A6I8V1I0"/>